<organism evidence="2">
    <name type="scientific">Candidatus Kentrum sp. FW</name>
    <dbReference type="NCBI Taxonomy" id="2126338"/>
    <lineage>
        <taxon>Bacteria</taxon>
        <taxon>Pseudomonadati</taxon>
        <taxon>Pseudomonadota</taxon>
        <taxon>Gammaproteobacteria</taxon>
        <taxon>Candidatus Kentrum</taxon>
    </lineage>
</organism>
<feature type="domain" description="YgjP-like metallopeptidase" evidence="1">
    <location>
        <begin position="33"/>
        <end position="234"/>
    </location>
</feature>
<name>A0A450SPV6_9GAMM</name>
<evidence type="ECO:0000259" key="1">
    <source>
        <dbReference type="Pfam" id="PF01863"/>
    </source>
</evidence>
<dbReference type="CDD" id="cd07344">
    <property type="entry name" value="M48_yhfN_like"/>
    <property type="match status" value="1"/>
</dbReference>
<protein>
    <recommendedName>
        <fullName evidence="1">YgjP-like metallopeptidase domain-containing protein</fullName>
    </recommendedName>
</protein>
<sequence>MQPHSATKRYDGWVSPIEGERIPYTLYQMPRRRRVHLVIGDDGHLQVRAPYRFTPSEAESAIHARGAWVLDTLRRVRANRERRPLLQTGARLPFLDDGLCLMVIQKSTRSVAREEGMLRISTPVTAEQDIRACLEQWYRKQAKKYLPTRLATLAEQVGTYPTKVSIRSQKTRWGSCSGKGHISLNWRLMLLPTQLADYVLIHELCHLRHLNHSPRFWALVKGLIPDYKERRAQLVKIRDSLML</sequence>
<dbReference type="InterPro" id="IPR002725">
    <property type="entry name" value="YgjP-like_metallopeptidase"/>
</dbReference>
<dbReference type="Pfam" id="PF01863">
    <property type="entry name" value="YgjP-like"/>
    <property type="match status" value="1"/>
</dbReference>
<dbReference type="AlphaFoldDB" id="A0A450SPV6"/>
<dbReference type="PANTHER" id="PTHR30399:SF1">
    <property type="entry name" value="UTP PYROPHOSPHATASE"/>
    <property type="match status" value="1"/>
</dbReference>
<dbReference type="Gene3D" id="3.30.2010.10">
    <property type="entry name" value="Metalloproteases ('zincins'), catalytic domain"/>
    <property type="match status" value="1"/>
</dbReference>
<dbReference type="InterPro" id="IPR053136">
    <property type="entry name" value="UTP_pyrophosphatase-like"/>
</dbReference>
<accession>A0A450SPV6</accession>
<gene>
    <name evidence="2" type="ORF">BECKFW1821A_GA0114235_105716</name>
</gene>
<dbReference type="PANTHER" id="PTHR30399">
    <property type="entry name" value="UNCHARACTERIZED PROTEIN YGJP"/>
    <property type="match status" value="1"/>
</dbReference>
<reference evidence="2" key="1">
    <citation type="submission" date="2019-02" db="EMBL/GenBank/DDBJ databases">
        <authorList>
            <person name="Gruber-Vodicka R. H."/>
            <person name="Seah K. B. B."/>
        </authorList>
    </citation>
    <scope>NUCLEOTIDE SEQUENCE</scope>
    <source>
        <strain evidence="2">BECK_BZ15</strain>
    </source>
</reference>
<dbReference type="EMBL" id="CAADEW010000057">
    <property type="protein sequence ID" value="VFJ55925.1"/>
    <property type="molecule type" value="Genomic_DNA"/>
</dbReference>
<evidence type="ECO:0000313" key="2">
    <source>
        <dbReference type="EMBL" id="VFJ55925.1"/>
    </source>
</evidence>
<proteinExistence type="predicted"/>